<accession>A0ABP7TKX7</accession>
<evidence type="ECO:0000313" key="2">
    <source>
        <dbReference type="EMBL" id="GAA4027830.1"/>
    </source>
</evidence>
<sequence length="155" mass="16500">MTVDDFETRAGRISARILTRTEAGEGDSAGAAARQRKAQEVGPHEHRAAEIGAGECQSTSTYAGLLRRDQAHWPRPAIDYPTRRETPSCLDAGAEFVLARASTGLVLCHGEVHSWPAELCVAGRQGAGLTPTAPGGRRRGEADCIEEVLRQGVPS</sequence>
<evidence type="ECO:0000256" key="1">
    <source>
        <dbReference type="SAM" id="MobiDB-lite"/>
    </source>
</evidence>
<gene>
    <name evidence="2" type="ORF">GCM10022232_87080</name>
</gene>
<evidence type="ECO:0000313" key="3">
    <source>
        <dbReference type="Proteomes" id="UP001500456"/>
    </source>
</evidence>
<protein>
    <submittedName>
        <fullName evidence="2">Uncharacterized protein</fullName>
    </submittedName>
</protein>
<feature type="compositionally biased region" description="Basic and acidic residues" evidence="1">
    <location>
        <begin position="37"/>
        <end position="49"/>
    </location>
</feature>
<proteinExistence type="predicted"/>
<comment type="caution">
    <text evidence="2">The sequence shown here is derived from an EMBL/GenBank/DDBJ whole genome shotgun (WGS) entry which is preliminary data.</text>
</comment>
<keyword evidence="3" id="KW-1185">Reference proteome</keyword>
<reference evidence="3" key="1">
    <citation type="journal article" date="2019" name="Int. J. Syst. Evol. Microbiol.">
        <title>The Global Catalogue of Microorganisms (GCM) 10K type strain sequencing project: providing services to taxonomists for standard genome sequencing and annotation.</title>
        <authorList>
            <consortium name="The Broad Institute Genomics Platform"/>
            <consortium name="The Broad Institute Genome Sequencing Center for Infectious Disease"/>
            <person name="Wu L."/>
            <person name="Ma J."/>
        </authorList>
    </citation>
    <scope>NUCLEOTIDE SEQUENCE [LARGE SCALE GENOMIC DNA]</scope>
    <source>
        <strain evidence="3">JCM 16924</strain>
    </source>
</reference>
<feature type="region of interest" description="Disordered" evidence="1">
    <location>
        <begin position="21"/>
        <end position="54"/>
    </location>
</feature>
<name>A0ABP7TKX7_9ACTN</name>
<dbReference type="Proteomes" id="UP001500456">
    <property type="component" value="Unassembled WGS sequence"/>
</dbReference>
<organism evidence="2 3">
    <name type="scientific">Streptomyces plumbiresistens</name>
    <dbReference type="NCBI Taxonomy" id="511811"/>
    <lineage>
        <taxon>Bacteria</taxon>
        <taxon>Bacillati</taxon>
        <taxon>Actinomycetota</taxon>
        <taxon>Actinomycetes</taxon>
        <taxon>Kitasatosporales</taxon>
        <taxon>Streptomycetaceae</taxon>
        <taxon>Streptomyces</taxon>
    </lineage>
</organism>
<dbReference type="EMBL" id="BAAAZX010000043">
    <property type="protein sequence ID" value="GAA4027830.1"/>
    <property type="molecule type" value="Genomic_DNA"/>
</dbReference>